<evidence type="ECO:0000313" key="2">
    <source>
        <dbReference type="EMBL" id="GIF58058.1"/>
    </source>
</evidence>
<gene>
    <name evidence="2" type="ORF">Air01nite_41530</name>
</gene>
<proteinExistence type="predicted"/>
<keyword evidence="1" id="KW-1133">Transmembrane helix</keyword>
<accession>A0ABQ4C5K0</accession>
<name>A0ABQ4C5K0_9ACTN</name>
<organism evidence="2 3">
    <name type="scientific">Asanoa iriomotensis</name>
    <dbReference type="NCBI Taxonomy" id="234613"/>
    <lineage>
        <taxon>Bacteria</taxon>
        <taxon>Bacillati</taxon>
        <taxon>Actinomycetota</taxon>
        <taxon>Actinomycetes</taxon>
        <taxon>Micromonosporales</taxon>
        <taxon>Micromonosporaceae</taxon>
        <taxon>Asanoa</taxon>
    </lineage>
</organism>
<sequence>MAKQLPVQQPAAVRIIHYIDPATGGGDLQTLTERELIAKRQRDQIVYARWLQRRAVIAERDRKVRRFWLGFGIVFGLGALAVIGGVVWFLFNMTAALGLGLLSIPVAILALAGLAVGGHRCVTIVQHWH</sequence>
<dbReference type="EMBL" id="BONC01000029">
    <property type="protein sequence ID" value="GIF58058.1"/>
    <property type="molecule type" value="Genomic_DNA"/>
</dbReference>
<keyword evidence="1" id="KW-0812">Transmembrane</keyword>
<comment type="caution">
    <text evidence="2">The sequence shown here is derived from an EMBL/GenBank/DDBJ whole genome shotgun (WGS) entry which is preliminary data.</text>
</comment>
<dbReference type="RefSeq" id="WP_203704402.1">
    <property type="nucleotide sequence ID" value="NZ_BAAALU010000015.1"/>
</dbReference>
<feature type="transmembrane region" description="Helical" evidence="1">
    <location>
        <begin position="67"/>
        <end position="91"/>
    </location>
</feature>
<keyword evidence="1" id="KW-0472">Membrane</keyword>
<reference evidence="2 3" key="1">
    <citation type="submission" date="2021-01" db="EMBL/GenBank/DDBJ databases">
        <title>Whole genome shotgun sequence of Asanoa iriomotensis NBRC 100142.</title>
        <authorList>
            <person name="Komaki H."/>
            <person name="Tamura T."/>
        </authorList>
    </citation>
    <scope>NUCLEOTIDE SEQUENCE [LARGE SCALE GENOMIC DNA]</scope>
    <source>
        <strain evidence="2 3">NBRC 100142</strain>
    </source>
</reference>
<evidence type="ECO:0000256" key="1">
    <source>
        <dbReference type="SAM" id="Phobius"/>
    </source>
</evidence>
<feature type="transmembrane region" description="Helical" evidence="1">
    <location>
        <begin position="97"/>
        <end position="117"/>
    </location>
</feature>
<keyword evidence="3" id="KW-1185">Reference proteome</keyword>
<evidence type="ECO:0000313" key="3">
    <source>
        <dbReference type="Proteomes" id="UP000624325"/>
    </source>
</evidence>
<protein>
    <submittedName>
        <fullName evidence="2">Uncharacterized protein</fullName>
    </submittedName>
</protein>
<dbReference type="Proteomes" id="UP000624325">
    <property type="component" value="Unassembled WGS sequence"/>
</dbReference>